<dbReference type="Gene3D" id="3.30.420.10">
    <property type="entry name" value="Ribonuclease H-like superfamily/Ribonuclease H"/>
    <property type="match status" value="1"/>
</dbReference>
<dbReference type="SUPFAM" id="SSF53098">
    <property type="entry name" value="Ribonuclease H-like"/>
    <property type="match status" value="1"/>
</dbReference>
<evidence type="ECO:0000313" key="1">
    <source>
        <dbReference type="EMBL" id="DAD92429.1"/>
    </source>
</evidence>
<reference evidence="1" key="1">
    <citation type="journal article" date="2021" name="Proc. Natl. Acad. Sci. U.S.A.">
        <title>A Catalog of Tens of Thousands of Viruses from Human Metagenomes Reveals Hidden Associations with Chronic Diseases.</title>
        <authorList>
            <person name="Tisza M.J."/>
            <person name="Buck C.B."/>
        </authorList>
    </citation>
    <scope>NUCLEOTIDE SEQUENCE</scope>
    <source>
        <strain evidence="1">CtSf81</strain>
    </source>
</reference>
<name>A0A8S5NC71_9VIRU</name>
<dbReference type="EMBL" id="BK015135">
    <property type="protein sequence ID" value="DAD92429.1"/>
    <property type="molecule type" value="Genomic_DNA"/>
</dbReference>
<dbReference type="InterPro" id="IPR012337">
    <property type="entry name" value="RNaseH-like_sf"/>
</dbReference>
<dbReference type="InterPro" id="IPR036397">
    <property type="entry name" value="RNaseH_sf"/>
</dbReference>
<sequence>MAISGFTRRSTMKERKEFKIAAIFDTETTNIGTGTETRAYPILYIFNDLRDTPLEWYTPDTDDVRFYRHTSEALTYVDNLIEYGRAHGYIPIIAAYNLMFDMQTLMLELAQSYTIEVNAQTATSVYTLDLLVNDTVVCRFWDTFYLEMGGLRAMGETCGLPKAVGDWDYSLVRTPETPLTEEELFYARRDVQVIPQYLQWLLRANHWLTPDMLGCRVLTKTSLVRQMARREIGGRRVTLQGGKKITLQRAFEMTCNQEFPKDYESYALRKACFRGGLTFTSAKTASVVVDNVASLDVTSMHHAFINGRRLPVKFATAPTDILQIACERIVNTSLENVLLNYDDPFLTGLHAAVRFKNLRLRKNTCFDIWGIAICPRSKFVKTLQADTDYSNNERAKTQENSVRAHGYVDTAVNPTYAFGKLYRADECVLHVNEIELWNVAQVYEFDEMHVLYGEATTKTIVPPDYVTLQSNMLFARKTDVKNLIKGYTEGVPYAGDIPESIPEGIAHDAKTGELSMKFLQSYYGSTVKGQFNGIYGTQAQDVMKADYRVTETGELEVDKTTVCTPENFTKKRPKTPRVLYTYGMRIVAGSRMHLLIAMMLIYRHFGARVAVTGGDTDSLKIGCDADVSDAELLDALKPLHDAIENAINRTMRRVRTTASDMASTLDHIGKFEVEDCGGSTRYTEHMELWNKARVSLDTSGRVHVTCAGLPRPDGVYTIEDFIAEVMHAGHGFAETVQMSLGYDVLVDYEICHTLQRNRPHVWDRYVGTVTDYRGATYYVDAPEAIALYPSGRWLGESDKQANGENLTYMRNTYNRNAETTPRELIMRDGKPMIVSIDGEILL</sequence>
<accession>A0A8S5NC71</accession>
<proteinExistence type="predicted"/>
<dbReference type="GO" id="GO:0003676">
    <property type="term" value="F:nucleic acid binding"/>
    <property type="evidence" value="ECO:0007669"/>
    <property type="project" value="InterPro"/>
</dbReference>
<protein>
    <submittedName>
        <fullName evidence="1">DNA polymerase B</fullName>
    </submittedName>
</protein>
<organism evidence="1">
    <name type="scientific">virus sp. ctSf81</name>
    <dbReference type="NCBI Taxonomy" id="2826803"/>
    <lineage>
        <taxon>Viruses</taxon>
    </lineage>
</organism>